<accession>A0A6J1ZDA6</accession>
<evidence type="ECO:0000313" key="5">
    <source>
        <dbReference type="RefSeq" id="XP_026915280.1"/>
    </source>
</evidence>
<dbReference type="RefSeq" id="XP_026915280.1">
    <property type="nucleotide sequence ID" value="XM_027059479.1"/>
</dbReference>
<gene>
    <name evidence="4 5 6" type="primary">CCDC30</name>
</gene>
<keyword evidence="1" id="KW-0175">Coiled coil</keyword>
<name>A0A6J1ZDA6_ACIJB</name>
<proteinExistence type="predicted"/>
<evidence type="ECO:0000256" key="2">
    <source>
        <dbReference type="SAM" id="MobiDB-lite"/>
    </source>
</evidence>
<reference evidence="5 6" key="1">
    <citation type="submission" date="2025-04" db="UniProtKB">
        <authorList>
            <consortium name="RefSeq"/>
        </authorList>
    </citation>
    <scope>IDENTIFICATION</scope>
    <source>
        <tissue evidence="5 6">Blood</tissue>
    </source>
</reference>
<feature type="region of interest" description="Disordered" evidence="2">
    <location>
        <begin position="279"/>
        <end position="298"/>
    </location>
</feature>
<feature type="coiled-coil region" evidence="1">
    <location>
        <begin position="640"/>
        <end position="884"/>
    </location>
</feature>
<feature type="compositionally biased region" description="Basic and acidic residues" evidence="2">
    <location>
        <begin position="137"/>
        <end position="168"/>
    </location>
</feature>
<evidence type="ECO:0000256" key="1">
    <source>
        <dbReference type="SAM" id="Coils"/>
    </source>
</evidence>
<feature type="region of interest" description="Disordered" evidence="2">
    <location>
        <begin position="977"/>
        <end position="997"/>
    </location>
</feature>
<evidence type="ECO:0000313" key="4">
    <source>
        <dbReference type="RefSeq" id="XP_026915279.1"/>
    </source>
</evidence>
<feature type="region of interest" description="Disordered" evidence="2">
    <location>
        <begin position="439"/>
        <end position="498"/>
    </location>
</feature>
<feature type="coiled-coil region" evidence="1">
    <location>
        <begin position="372"/>
        <end position="399"/>
    </location>
</feature>
<dbReference type="AlphaFoldDB" id="A0A6J1ZDA6"/>
<reference evidence="3" key="2">
    <citation type="submission" date="2025-05" db="UniProtKB">
        <authorList>
            <consortium name="RefSeq"/>
        </authorList>
    </citation>
    <scope>NUCLEOTIDE SEQUENCE [LARGE SCALE GENOMIC DNA]</scope>
    <source>
        <tissue evidence="4">Blood</tissue>
    </source>
</reference>
<dbReference type="Proteomes" id="UP001652583">
    <property type="component" value="Chromosome C1"/>
</dbReference>
<feature type="compositionally biased region" description="Basic and acidic residues" evidence="2">
    <location>
        <begin position="469"/>
        <end position="480"/>
    </location>
</feature>
<protein>
    <submittedName>
        <fullName evidence="4 5">Coiled-coil domain-containing protein 30 isoform X1</fullName>
    </submittedName>
</protein>
<dbReference type="RefSeq" id="XP_026915279.1">
    <property type="nucleotide sequence ID" value="XM_027059478.1"/>
</dbReference>
<dbReference type="GeneID" id="106970200"/>
<organism evidence="3 6">
    <name type="scientific">Acinonyx jubatus</name>
    <name type="common">Cheetah</name>
    <dbReference type="NCBI Taxonomy" id="32536"/>
    <lineage>
        <taxon>Eukaryota</taxon>
        <taxon>Metazoa</taxon>
        <taxon>Chordata</taxon>
        <taxon>Craniata</taxon>
        <taxon>Vertebrata</taxon>
        <taxon>Euteleostomi</taxon>
        <taxon>Mammalia</taxon>
        <taxon>Eutheria</taxon>
        <taxon>Laurasiatheria</taxon>
        <taxon>Carnivora</taxon>
        <taxon>Feliformia</taxon>
        <taxon>Felidae</taxon>
        <taxon>Felinae</taxon>
        <taxon>Acinonyx</taxon>
    </lineage>
</organism>
<dbReference type="InterPro" id="IPR052825">
    <property type="entry name" value="CCD-Prefoldin_beta-like"/>
</dbReference>
<dbReference type="PANTHER" id="PTHR34479:SF1">
    <property type="entry name" value="COILED-COIL DOMAIN-CONTAINING PROTEIN 30"/>
    <property type="match status" value="1"/>
</dbReference>
<feature type="compositionally biased region" description="Basic and acidic residues" evidence="2">
    <location>
        <begin position="442"/>
        <end position="461"/>
    </location>
</feature>
<dbReference type="Pfam" id="PF15742">
    <property type="entry name" value="DUF4686"/>
    <property type="match status" value="1"/>
</dbReference>
<evidence type="ECO:0000313" key="3">
    <source>
        <dbReference type="Proteomes" id="UP001652583"/>
    </source>
</evidence>
<keyword evidence="3" id="KW-1185">Reference proteome</keyword>
<evidence type="ECO:0000313" key="6">
    <source>
        <dbReference type="RefSeq" id="XP_026915281.1"/>
    </source>
</evidence>
<dbReference type="PANTHER" id="PTHR34479">
    <property type="entry name" value="COILED-COIL DOMAIN-CONTAINING PROTEIN 30"/>
    <property type="match status" value="1"/>
</dbReference>
<feature type="compositionally biased region" description="Low complexity" evidence="2">
    <location>
        <begin position="988"/>
        <end position="997"/>
    </location>
</feature>
<dbReference type="CTD" id="728621"/>
<feature type="region of interest" description="Disordered" evidence="2">
    <location>
        <begin position="137"/>
        <end position="173"/>
    </location>
</feature>
<feature type="region of interest" description="Disordered" evidence="2">
    <location>
        <begin position="513"/>
        <end position="545"/>
    </location>
</feature>
<sequence>MKELRNSDCLEITLLCFIISAQMEKHANRVHTLTEERETLSHGCEKENKQFRHEVKVLQPKQEVQIKEVEEMLYQEGLSEIALSSPSEQIAYLLVERSTLLQKLEARGPKPESQRCMTSKFLKEHPQENFEQNHQPLRREQEKHQEHVQQSKKNVRESHNEDLEKDKPSQNCLERNAEQVAERLRMAQEEIRRLTDELQGKEKEQSKLDSALKKAQLEIEHLKENLIKLKENDSVDLQKAKERNQRLDEEILALRNRVRSLDSEKKVLGEVVERLKGKIHESQENKQLGNHSPGKTVGAEQREQILKMSQEKIDIFESKLSEERERRKQSTSDLNTVQKALKVDSEELQKSRSELICLYNEIQSLPRAAEYRDNYLITYDLLQRENSELETKVLKLSQEFEQLNHFTVERKTAATNLITGENICKDLVSKEPILEVEIQSPKGEEKELCPELGESKQKEIPEESVEEGTLPKERQEEKDSQQNQDMKGGEQQLTLKPEETVRLREELNCVNRSFLPSQSSGDSSDDCGTQYLSSGEKQKYQQQEDIQQLRQNLHRLQILCSSAEKELRYERGKNLDLKQHNSLLQEESIKIKIELKQAQQKLLDGTKMCSSLTAEWKHGQQKIRELELEVLKQDQSIKSQDNLKEKLAQEKSKVADAEEKILDLQQKLEHAHKVCLTDTCISGKKQLEERIKEALENEAKTKQLYQEEQQKRKLLDQNVNELQKQVRILQDKGNQLEITSSQQQSRIQQQEAQLQKYLENKKEKSDEHLKSNGDLSEKLSKLQQEKEALCTEYAQLLKQMDAHMRDFNEKHHHHKVKLGRVKNLLLQEVELREKRIEHLENEVRILQHQVEKEKAFQDKIIAQNDILLLEKRNLLEKLTEKEELIKSNKGVTSSVQNKVLLLDKENKHLQETSLWLKHQVGFLESIIRSIQIRREEETKISNIPEFEVFYKILPLPNSSFSGTGLVESDGSLQGIEENKSEEAMPNPKSSKSLSCSQNSKAGYVNVPFLKETHCIVEEDQKSEL</sequence>
<dbReference type="InterPro" id="IPR031476">
    <property type="entry name" value="DUF4686"/>
</dbReference>
<dbReference type="RefSeq" id="XP_026915281.1">
    <property type="nucleotide sequence ID" value="XM_027059480.1"/>
</dbReference>